<name>A0A916U2C4_9BURK</name>
<evidence type="ECO:0000259" key="7">
    <source>
        <dbReference type="PROSITE" id="PS51352"/>
    </source>
</evidence>
<feature type="transmembrane region" description="Helical" evidence="6">
    <location>
        <begin position="25"/>
        <end position="46"/>
    </location>
</feature>
<keyword evidence="3" id="KW-0479">Metal-binding</keyword>
<dbReference type="InterPro" id="IPR003782">
    <property type="entry name" value="SCO1/SenC"/>
</dbReference>
<dbReference type="EMBL" id="BMED01000001">
    <property type="protein sequence ID" value="GGC57481.1"/>
    <property type="molecule type" value="Genomic_DNA"/>
</dbReference>
<dbReference type="InterPro" id="IPR036249">
    <property type="entry name" value="Thioredoxin-like_sf"/>
</dbReference>
<proteinExistence type="inferred from homology"/>
<evidence type="ECO:0000256" key="2">
    <source>
        <dbReference type="ARBA" id="ARBA00023008"/>
    </source>
</evidence>
<dbReference type="Proteomes" id="UP000637423">
    <property type="component" value="Unassembled WGS sequence"/>
</dbReference>
<keyword evidence="6" id="KW-0472">Membrane</keyword>
<comment type="similarity">
    <text evidence="1">Belongs to the SCO1/2 family.</text>
</comment>
<dbReference type="RefSeq" id="WP_229750831.1">
    <property type="nucleotide sequence ID" value="NZ_BMED01000001.1"/>
</dbReference>
<gene>
    <name evidence="8" type="ORF">GCM10011396_00400</name>
</gene>
<evidence type="ECO:0000256" key="4">
    <source>
        <dbReference type="PIRSR" id="PIRSR603782-2"/>
    </source>
</evidence>
<organism evidence="8 9">
    <name type="scientific">Undibacterium terreum</name>
    <dbReference type="NCBI Taxonomy" id="1224302"/>
    <lineage>
        <taxon>Bacteria</taxon>
        <taxon>Pseudomonadati</taxon>
        <taxon>Pseudomonadota</taxon>
        <taxon>Betaproteobacteria</taxon>
        <taxon>Burkholderiales</taxon>
        <taxon>Oxalobacteraceae</taxon>
        <taxon>Undibacterium</taxon>
    </lineage>
</organism>
<accession>A0A916U2C4</accession>
<dbReference type="SUPFAM" id="SSF52833">
    <property type="entry name" value="Thioredoxin-like"/>
    <property type="match status" value="1"/>
</dbReference>
<keyword evidence="6" id="KW-0812">Transmembrane</keyword>
<dbReference type="InterPro" id="IPR013766">
    <property type="entry name" value="Thioredoxin_domain"/>
</dbReference>
<dbReference type="AlphaFoldDB" id="A0A916U2C4"/>
<reference evidence="8" key="2">
    <citation type="submission" date="2020-09" db="EMBL/GenBank/DDBJ databases">
        <authorList>
            <person name="Sun Q."/>
            <person name="Zhou Y."/>
        </authorList>
    </citation>
    <scope>NUCLEOTIDE SEQUENCE</scope>
    <source>
        <strain evidence="8">CGMCC 1.10998</strain>
    </source>
</reference>
<feature type="binding site" evidence="3">
    <location>
        <position position="107"/>
    </location>
    <ligand>
        <name>Cu cation</name>
        <dbReference type="ChEBI" id="CHEBI:23378"/>
    </ligand>
</feature>
<feature type="domain" description="Thioredoxin" evidence="7">
    <location>
        <begin position="66"/>
        <end position="233"/>
    </location>
</feature>
<evidence type="ECO:0000313" key="9">
    <source>
        <dbReference type="Proteomes" id="UP000637423"/>
    </source>
</evidence>
<feature type="binding site" evidence="3">
    <location>
        <position position="111"/>
    </location>
    <ligand>
        <name>Cu cation</name>
        <dbReference type="ChEBI" id="CHEBI:23378"/>
    </ligand>
</feature>
<keyword evidence="4" id="KW-1015">Disulfide bond</keyword>
<evidence type="ECO:0000256" key="1">
    <source>
        <dbReference type="ARBA" id="ARBA00010996"/>
    </source>
</evidence>
<feature type="compositionally biased region" description="Low complexity" evidence="5">
    <location>
        <begin position="1"/>
        <end position="14"/>
    </location>
</feature>
<feature type="region of interest" description="Disordered" evidence="5">
    <location>
        <begin position="1"/>
        <end position="21"/>
    </location>
</feature>
<keyword evidence="2 3" id="KW-0186">Copper</keyword>
<comment type="caution">
    <text evidence="8">The sequence shown here is derived from an EMBL/GenBank/DDBJ whole genome shotgun (WGS) entry which is preliminary data.</text>
</comment>
<feature type="disulfide bond" description="Redox-active" evidence="4">
    <location>
        <begin position="107"/>
        <end position="111"/>
    </location>
</feature>
<evidence type="ECO:0000256" key="3">
    <source>
        <dbReference type="PIRSR" id="PIRSR603782-1"/>
    </source>
</evidence>
<reference evidence="8" key="1">
    <citation type="journal article" date="2014" name="Int. J. Syst. Evol. Microbiol.">
        <title>Complete genome sequence of Corynebacterium casei LMG S-19264T (=DSM 44701T), isolated from a smear-ripened cheese.</title>
        <authorList>
            <consortium name="US DOE Joint Genome Institute (JGI-PGF)"/>
            <person name="Walter F."/>
            <person name="Albersmeier A."/>
            <person name="Kalinowski J."/>
            <person name="Ruckert C."/>
        </authorList>
    </citation>
    <scope>NUCLEOTIDE SEQUENCE</scope>
    <source>
        <strain evidence="8">CGMCC 1.10998</strain>
    </source>
</reference>
<sequence length="248" mass="27297">MMSSQNSRNNSLQQTRPDTKPDAGFLSAPTLAALLLIFVLGTAAIYHATDSFRVVSTEDGRRLAIAEHPRQIPEAAVSYANGQQLQLSQALHSDSRVAIVTFIYTRCNTICSILGTELQQMQGHLQQRGLQQQLRLLSISFDDSDGPAELSAYAKRMQANPKEWQFMRVNNAVQRQALLDSFGIVVVPAPLGEFQHNAAFHVVTPDGKLARIFDYDEPDAALEYAAALSQQQTPLAQKQHTTAHQAAL</sequence>
<dbReference type="Pfam" id="PF02630">
    <property type="entry name" value="SCO1-SenC"/>
    <property type="match status" value="1"/>
</dbReference>
<dbReference type="Gene3D" id="3.40.30.10">
    <property type="entry name" value="Glutaredoxin"/>
    <property type="match status" value="1"/>
</dbReference>
<protein>
    <recommendedName>
        <fullName evidence="7">Thioredoxin domain-containing protein</fullName>
    </recommendedName>
</protein>
<evidence type="ECO:0000256" key="5">
    <source>
        <dbReference type="SAM" id="MobiDB-lite"/>
    </source>
</evidence>
<keyword evidence="6" id="KW-1133">Transmembrane helix</keyword>
<evidence type="ECO:0000313" key="8">
    <source>
        <dbReference type="EMBL" id="GGC57481.1"/>
    </source>
</evidence>
<dbReference type="PROSITE" id="PS51352">
    <property type="entry name" value="THIOREDOXIN_2"/>
    <property type="match status" value="1"/>
</dbReference>
<keyword evidence="9" id="KW-1185">Reference proteome</keyword>
<dbReference type="GO" id="GO:0046872">
    <property type="term" value="F:metal ion binding"/>
    <property type="evidence" value="ECO:0007669"/>
    <property type="project" value="UniProtKB-KW"/>
</dbReference>
<feature type="binding site" evidence="3">
    <location>
        <position position="196"/>
    </location>
    <ligand>
        <name>Cu cation</name>
        <dbReference type="ChEBI" id="CHEBI:23378"/>
    </ligand>
</feature>
<evidence type="ECO:0000256" key="6">
    <source>
        <dbReference type="SAM" id="Phobius"/>
    </source>
</evidence>
<dbReference type="CDD" id="cd02968">
    <property type="entry name" value="SCO"/>
    <property type="match status" value="1"/>
</dbReference>